<protein>
    <recommendedName>
        <fullName evidence="3">DUF3447 domain-containing protein</fullName>
    </recommendedName>
</protein>
<accession>A0ABR2KJ98</accession>
<dbReference type="PANTHER" id="PTHR24159">
    <property type="match status" value="1"/>
</dbReference>
<evidence type="ECO:0008006" key="3">
    <source>
        <dbReference type="Google" id="ProtNLM"/>
    </source>
</evidence>
<gene>
    <name evidence="1" type="ORF">M9Y10_028344</name>
</gene>
<proteinExistence type="predicted"/>
<sequence length="425" mass="51019">MMEKWNYYYFSLPEEFKALFKKACKLEKLMINYLENSSEEDELNFQTLINFITENNIQNNIHTLSSSIHFISFLTKRIFINNDQYFEKIKKFLLFFKQEITLNVPTERLYNCFHHNNQLLLFLYQNEFLDIFNSKIIDKIFTRNDIDNIFFFYPEIKKRVLDADDKEKNKEVYSNLFDIILKSPYYFNRILNDDSFEKDRKSGVNNGRLAEIIRKDSFEEFIEYKEKTDMNLNSSVHNSILDGNVKLSKSHPSLIEYSAFFGSIKIFKYLYKNKVELSPFLWICAIYGRNYEIIHLLEENKILQTNFDRCLQVSVKLHLNDFANYFLDNQLDGVLSDQSFEKCISSFNFQFIKQNSNIIENNEIDDLDDFQFFIEDLFRMCCINGYYYFAAALLSITQPVQIDINMKMDIQKNNFFFLLFFGIFF</sequence>
<evidence type="ECO:0000313" key="1">
    <source>
        <dbReference type="EMBL" id="KAK8891139.1"/>
    </source>
</evidence>
<organism evidence="1 2">
    <name type="scientific">Tritrichomonas musculus</name>
    <dbReference type="NCBI Taxonomy" id="1915356"/>
    <lineage>
        <taxon>Eukaryota</taxon>
        <taxon>Metamonada</taxon>
        <taxon>Parabasalia</taxon>
        <taxon>Tritrichomonadida</taxon>
        <taxon>Tritrichomonadidae</taxon>
        <taxon>Tritrichomonas</taxon>
    </lineage>
</organism>
<reference evidence="1 2" key="1">
    <citation type="submission" date="2024-04" db="EMBL/GenBank/DDBJ databases">
        <title>Tritrichomonas musculus Genome.</title>
        <authorList>
            <person name="Alves-Ferreira E."/>
            <person name="Grigg M."/>
            <person name="Lorenzi H."/>
            <person name="Galac M."/>
        </authorList>
    </citation>
    <scope>NUCLEOTIDE SEQUENCE [LARGE SCALE GENOMIC DNA]</scope>
    <source>
        <strain evidence="1 2">EAF2021</strain>
    </source>
</reference>
<dbReference type="InterPro" id="IPR036770">
    <property type="entry name" value="Ankyrin_rpt-contain_sf"/>
</dbReference>
<comment type="caution">
    <text evidence="1">The sequence shown here is derived from an EMBL/GenBank/DDBJ whole genome shotgun (WGS) entry which is preliminary data.</text>
</comment>
<name>A0ABR2KJ98_9EUKA</name>
<keyword evidence="2" id="KW-1185">Reference proteome</keyword>
<dbReference type="SUPFAM" id="SSF48403">
    <property type="entry name" value="Ankyrin repeat"/>
    <property type="match status" value="1"/>
</dbReference>
<dbReference type="Proteomes" id="UP001470230">
    <property type="component" value="Unassembled WGS sequence"/>
</dbReference>
<dbReference type="EMBL" id="JAPFFF010000004">
    <property type="protein sequence ID" value="KAK8891139.1"/>
    <property type="molecule type" value="Genomic_DNA"/>
</dbReference>
<dbReference type="PANTHER" id="PTHR24159:SF5">
    <property type="entry name" value="ANK_REP_REGION DOMAIN-CONTAINING PROTEIN"/>
    <property type="match status" value="1"/>
</dbReference>
<evidence type="ECO:0000313" key="2">
    <source>
        <dbReference type="Proteomes" id="UP001470230"/>
    </source>
</evidence>